<name>R7USR4_CAPTE</name>
<feature type="compositionally biased region" description="Basic and acidic residues" evidence="4">
    <location>
        <begin position="122"/>
        <end position="132"/>
    </location>
</feature>
<feature type="compositionally biased region" description="Acidic residues" evidence="4">
    <location>
        <begin position="184"/>
        <end position="201"/>
    </location>
</feature>
<dbReference type="PANTHER" id="PTHR45640:SF26">
    <property type="entry name" value="RE23625P"/>
    <property type="match status" value="1"/>
</dbReference>
<dbReference type="OrthoDB" id="1431247at2759"/>
<evidence type="ECO:0000256" key="1">
    <source>
        <dbReference type="PROSITE-ProRule" id="PRU00285"/>
    </source>
</evidence>
<sequence length="605" mass="68850">MQQSSTLLASQAVFFYYILRFKRNSIQIIIIERKSSTKLRICLAVIHIPHLRLYTRKLQLVVPQVEVFAVLRRCAHAIDEVKMLDPEALAVFRNDLQRPDSIPSGSDEQESGDEVQEIQIEKLSVRDKKGSESEEEVEVTSKGSHASSRTSSRNLPPQRDTGVFRNAVSPPFATLPYTKSIPVEEGDAEFDDDENEEEYEEEVARGHRSSRNGSDVRVRDSSPRRQRSHPREIIPDPKQEDDFVFNGQRLRIGPKQKPAKVQGGKRFLRKVQHELEEQRQEWKSEVERMLQGSQKLQTLPKNSQTGGSNTFVDTSGVEPIFTAFFDMSEFPPNRISVTIDKLQNKVVVQAMQASRAGNMSKSFTQKVQLPRFSDEHRLTSKLSKKGILKVEVPLMYYFANDADKSKKAKSFVNEVKTNPKTGKQSLEILVNTDPDIRSKDLHVQVDDGKLVISADVISSRSGKSKRKLIKQYTLPALANPDKIRSRLGKDGRLAITVPLRRVDTSVRDSAGSPGVKTLKHEVTKQYNGGTLPLDYSPRVQQVRYQTLESRPSRSVHHQMRTSTTRSTPSHHKSEPILYEPEPRTRMQPSQTTERVKVVRTRKVRR</sequence>
<dbReference type="PROSITE" id="PS01031">
    <property type="entry name" value="SHSP"/>
    <property type="match status" value="1"/>
</dbReference>
<dbReference type="InterPro" id="IPR001436">
    <property type="entry name" value="Alpha-crystallin/sHSP_animal"/>
</dbReference>
<keyword evidence="8" id="KW-1185">Reference proteome</keyword>
<dbReference type="GO" id="GO:0005737">
    <property type="term" value="C:cytoplasm"/>
    <property type="evidence" value="ECO:0007669"/>
    <property type="project" value="TreeGrafter"/>
</dbReference>
<reference evidence="7" key="3">
    <citation type="submission" date="2015-06" db="UniProtKB">
        <authorList>
            <consortium name="EnsemblMetazoa"/>
        </authorList>
    </citation>
    <scope>IDENTIFICATION</scope>
</reference>
<dbReference type="Proteomes" id="UP000014760">
    <property type="component" value="Unassembled WGS sequence"/>
</dbReference>
<dbReference type="CDD" id="cd06526">
    <property type="entry name" value="metazoan_ACD"/>
    <property type="match status" value="1"/>
</dbReference>
<feature type="compositionally biased region" description="Basic and acidic residues" evidence="4">
    <location>
        <begin position="214"/>
        <end position="241"/>
    </location>
</feature>
<dbReference type="EMBL" id="KB298452">
    <property type="protein sequence ID" value="ELU09183.1"/>
    <property type="molecule type" value="Genomic_DNA"/>
</dbReference>
<feature type="domain" description="SHSP" evidence="5">
    <location>
        <begin position="302"/>
        <end position="411"/>
    </location>
</feature>
<feature type="coiled-coil region" evidence="3">
    <location>
        <begin position="265"/>
        <end position="292"/>
    </location>
</feature>
<evidence type="ECO:0000256" key="2">
    <source>
        <dbReference type="RuleBase" id="RU003616"/>
    </source>
</evidence>
<reference evidence="6 8" key="2">
    <citation type="journal article" date="2013" name="Nature">
        <title>Insights into bilaterian evolution from three spiralian genomes.</title>
        <authorList>
            <person name="Simakov O."/>
            <person name="Marletaz F."/>
            <person name="Cho S.J."/>
            <person name="Edsinger-Gonzales E."/>
            <person name="Havlak P."/>
            <person name="Hellsten U."/>
            <person name="Kuo D.H."/>
            <person name="Larsson T."/>
            <person name="Lv J."/>
            <person name="Arendt D."/>
            <person name="Savage R."/>
            <person name="Osoegawa K."/>
            <person name="de Jong P."/>
            <person name="Grimwood J."/>
            <person name="Chapman J.A."/>
            <person name="Shapiro H."/>
            <person name="Aerts A."/>
            <person name="Otillar R.P."/>
            <person name="Terry A.Y."/>
            <person name="Boore J.L."/>
            <person name="Grigoriev I.V."/>
            <person name="Lindberg D.R."/>
            <person name="Seaver E.C."/>
            <person name="Weisblat D.A."/>
            <person name="Putnam N.H."/>
            <person name="Rokhsar D.S."/>
        </authorList>
    </citation>
    <scope>NUCLEOTIDE SEQUENCE</scope>
    <source>
        <strain evidence="6 8">I ESC-2004</strain>
    </source>
</reference>
<dbReference type="SUPFAM" id="SSF49764">
    <property type="entry name" value="HSP20-like chaperones"/>
    <property type="match status" value="1"/>
</dbReference>
<dbReference type="AlphaFoldDB" id="R7USR4"/>
<comment type="similarity">
    <text evidence="1 2">Belongs to the small heat shock protein (HSP20) family.</text>
</comment>
<dbReference type="PANTHER" id="PTHR45640">
    <property type="entry name" value="HEAT SHOCK PROTEIN HSP-12.2-RELATED"/>
    <property type="match status" value="1"/>
</dbReference>
<dbReference type="EMBL" id="AMQN01006469">
    <property type="status" value="NOT_ANNOTATED_CDS"/>
    <property type="molecule type" value="Genomic_DNA"/>
</dbReference>
<dbReference type="GO" id="GO:0051082">
    <property type="term" value="F:unfolded protein binding"/>
    <property type="evidence" value="ECO:0007669"/>
    <property type="project" value="TreeGrafter"/>
</dbReference>
<feature type="region of interest" description="Disordered" evidence="4">
    <location>
        <begin position="548"/>
        <end position="605"/>
    </location>
</feature>
<feature type="compositionally biased region" description="Polar residues" evidence="4">
    <location>
        <begin position="141"/>
        <end position="155"/>
    </location>
</feature>
<dbReference type="Gene3D" id="2.60.40.790">
    <property type="match status" value="2"/>
</dbReference>
<dbReference type="InterPro" id="IPR002068">
    <property type="entry name" value="A-crystallin/Hsp20_dom"/>
</dbReference>
<dbReference type="CDD" id="cd06464">
    <property type="entry name" value="ACD_sHsps-like"/>
    <property type="match status" value="1"/>
</dbReference>
<dbReference type="Pfam" id="PF00011">
    <property type="entry name" value="HSP20"/>
    <property type="match status" value="2"/>
</dbReference>
<dbReference type="GO" id="GO:0005634">
    <property type="term" value="C:nucleus"/>
    <property type="evidence" value="ECO:0007669"/>
    <property type="project" value="TreeGrafter"/>
</dbReference>
<dbReference type="HOGENOM" id="CLU_451482_0_0_1"/>
<dbReference type="EnsemblMetazoa" id="CapteT202797">
    <property type="protein sequence ID" value="CapteP202797"/>
    <property type="gene ID" value="CapteG202797"/>
</dbReference>
<evidence type="ECO:0000313" key="6">
    <source>
        <dbReference type="EMBL" id="ELU09183.1"/>
    </source>
</evidence>
<gene>
    <name evidence="6" type="ORF">CAPTEDRAFT_202797</name>
</gene>
<accession>R7USR4</accession>
<dbReference type="GO" id="GO:0042026">
    <property type="term" value="P:protein refolding"/>
    <property type="evidence" value="ECO:0007669"/>
    <property type="project" value="TreeGrafter"/>
</dbReference>
<organism evidence="6">
    <name type="scientific">Capitella teleta</name>
    <name type="common">Polychaete worm</name>
    <dbReference type="NCBI Taxonomy" id="283909"/>
    <lineage>
        <taxon>Eukaryota</taxon>
        <taxon>Metazoa</taxon>
        <taxon>Spiralia</taxon>
        <taxon>Lophotrochozoa</taxon>
        <taxon>Annelida</taxon>
        <taxon>Polychaeta</taxon>
        <taxon>Sedentaria</taxon>
        <taxon>Scolecida</taxon>
        <taxon>Capitellidae</taxon>
        <taxon>Capitella</taxon>
    </lineage>
</organism>
<evidence type="ECO:0000313" key="7">
    <source>
        <dbReference type="EnsemblMetazoa" id="CapteP202797"/>
    </source>
</evidence>
<dbReference type="GO" id="GO:0009408">
    <property type="term" value="P:response to heat"/>
    <property type="evidence" value="ECO:0007669"/>
    <property type="project" value="TreeGrafter"/>
</dbReference>
<proteinExistence type="inferred from homology"/>
<evidence type="ECO:0000256" key="3">
    <source>
        <dbReference type="SAM" id="Coils"/>
    </source>
</evidence>
<reference evidence="8" key="1">
    <citation type="submission" date="2012-12" db="EMBL/GenBank/DDBJ databases">
        <authorList>
            <person name="Hellsten U."/>
            <person name="Grimwood J."/>
            <person name="Chapman J.A."/>
            <person name="Shapiro H."/>
            <person name="Aerts A."/>
            <person name="Otillar R.P."/>
            <person name="Terry A.Y."/>
            <person name="Boore J.L."/>
            <person name="Simakov O."/>
            <person name="Marletaz F."/>
            <person name="Cho S.-J."/>
            <person name="Edsinger-Gonzales E."/>
            <person name="Havlak P."/>
            <person name="Kuo D.-H."/>
            <person name="Larsson T."/>
            <person name="Lv J."/>
            <person name="Arendt D."/>
            <person name="Savage R."/>
            <person name="Osoegawa K."/>
            <person name="de Jong P."/>
            <person name="Lindberg D.R."/>
            <person name="Seaver E.C."/>
            <person name="Weisblat D.A."/>
            <person name="Putnam N.H."/>
            <person name="Grigoriev I.V."/>
            <person name="Rokhsar D.S."/>
        </authorList>
    </citation>
    <scope>NUCLEOTIDE SEQUENCE</scope>
    <source>
        <strain evidence="8">I ESC-2004</strain>
    </source>
</reference>
<dbReference type="InterPro" id="IPR008978">
    <property type="entry name" value="HSP20-like_chaperone"/>
</dbReference>
<protein>
    <recommendedName>
        <fullName evidence="5">SHSP domain-containing protein</fullName>
    </recommendedName>
</protein>
<dbReference type="STRING" id="283909.R7USR4"/>
<evidence type="ECO:0000256" key="4">
    <source>
        <dbReference type="SAM" id="MobiDB-lite"/>
    </source>
</evidence>
<feature type="region of interest" description="Disordered" evidence="4">
    <location>
        <begin position="122"/>
        <end position="242"/>
    </location>
</feature>
<keyword evidence="3" id="KW-0175">Coiled coil</keyword>
<evidence type="ECO:0000259" key="5">
    <source>
        <dbReference type="PROSITE" id="PS01031"/>
    </source>
</evidence>
<evidence type="ECO:0000313" key="8">
    <source>
        <dbReference type="Proteomes" id="UP000014760"/>
    </source>
</evidence>